<gene>
    <name evidence="2" type="ORF">BMG03_02535</name>
</gene>
<feature type="transmembrane region" description="Helical" evidence="1">
    <location>
        <begin position="230"/>
        <end position="254"/>
    </location>
</feature>
<dbReference type="Pfam" id="PF03988">
    <property type="entry name" value="DUF347"/>
    <property type="match status" value="4"/>
</dbReference>
<feature type="transmembrane region" description="Helical" evidence="1">
    <location>
        <begin position="46"/>
        <end position="69"/>
    </location>
</feature>
<keyword evidence="1" id="KW-1133">Transmembrane helix</keyword>
<evidence type="ECO:0008006" key="4">
    <source>
        <dbReference type="Google" id="ProtNLM"/>
    </source>
</evidence>
<proteinExistence type="predicted"/>
<feature type="transmembrane region" description="Helical" evidence="1">
    <location>
        <begin position="105"/>
        <end position="127"/>
    </location>
</feature>
<sequence>MSYQQTFIYPDEELTNPVSRVPEVTPGFWLIKLMAVTMGETAADFLAVNLGLGLTATTILMTAILALVIRWQFAQRRYVPAVYWSAVVLISIVGTLITDNMTDNLGIPLIDSTIGFTILLGATFAAWFASERTLSIHEVYTARREGFYWLAILFTFALGTAVGDLISEQFGIGYLATGILFGLIIASLTVGYVTFNLGGLWAFWLCYIFTRPLGASFGDLLSQPTDYGGLGFGTVPTSLGFLAVIAITVAAMTVKRRRI</sequence>
<keyword evidence="1" id="KW-0472">Membrane</keyword>
<organism evidence="2 3">
    <name type="scientific">Thioclava nitratireducens</name>
    <dbReference type="NCBI Taxonomy" id="1915078"/>
    <lineage>
        <taxon>Bacteria</taxon>
        <taxon>Pseudomonadati</taxon>
        <taxon>Pseudomonadota</taxon>
        <taxon>Alphaproteobacteria</taxon>
        <taxon>Rhodobacterales</taxon>
        <taxon>Paracoccaceae</taxon>
        <taxon>Thioclava</taxon>
    </lineage>
</organism>
<dbReference type="InterPro" id="IPR007136">
    <property type="entry name" value="DUF347"/>
</dbReference>
<dbReference type="Proteomes" id="UP000185622">
    <property type="component" value="Chromosome"/>
</dbReference>
<dbReference type="EMBL" id="CP019437">
    <property type="protein sequence ID" value="AQS46805.1"/>
    <property type="molecule type" value="Genomic_DNA"/>
</dbReference>
<feature type="transmembrane region" description="Helical" evidence="1">
    <location>
        <begin position="147"/>
        <end position="166"/>
    </location>
</feature>
<protein>
    <recommendedName>
        <fullName evidence="4">Membrane-anchored protein</fullName>
    </recommendedName>
</protein>
<dbReference type="RefSeq" id="WP_075777679.1">
    <property type="nucleotide sequence ID" value="NZ_CP019437.1"/>
</dbReference>
<feature type="transmembrane region" description="Helical" evidence="1">
    <location>
        <begin position="81"/>
        <end position="99"/>
    </location>
</feature>
<evidence type="ECO:0000313" key="3">
    <source>
        <dbReference type="Proteomes" id="UP000185622"/>
    </source>
</evidence>
<name>A0ABM6IDK5_9RHOB</name>
<keyword evidence="1" id="KW-0812">Transmembrane</keyword>
<evidence type="ECO:0000256" key="1">
    <source>
        <dbReference type="SAM" id="Phobius"/>
    </source>
</evidence>
<feature type="transmembrane region" description="Helical" evidence="1">
    <location>
        <begin position="200"/>
        <end position="218"/>
    </location>
</feature>
<keyword evidence="3" id="KW-1185">Reference proteome</keyword>
<feature type="transmembrane region" description="Helical" evidence="1">
    <location>
        <begin position="172"/>
        <end position="193"/>
    </location>
</feature>
<reference evidence="2 3" key="1">
    <citation type="submission" date="2017-01" db="EMBL/GenBank/DDBJ databases">
        <title>The complete genome sequence of a sulfur-oxidizing marine bacterium Thioclava sp. 25B10_4T.</title>
        <authorList>
            <person name="Liu Y."/>
            <person name="Lai Q."/>
            <person name="Shao Z."/>
        </authorList>
    </citation>
    <scope>NUCLEOTIDE SEQUENCE [LARGE SCALE GENOMIC DNA]</scope>
    <source>
        <strain evidence="2 3">25B10_4</strain>
    </source>
</reference>
<accession>A0ABM6IDK5</accession>
<evidence type="ECO:0000313" key="2">
    <source>
        <dbReference type="EMBL" id="AQS46805.1"/>
    </source>
</evidence>